<reference evidence="4" key="1">
    <citation type="submission" date="2025-08" db="UniProtKB">
        <authorList>
            <consortium name="RefSeq"/>
        </authorList>
    </citation>
    <scope>IDENTIFICATION</scope>
</reference>
<protein>
    <submittedName>
        <fullName evidence="4">Uncharacterized protein LOC113501826</fullName>
    </submittedName>
</protein>
<evidence type="ECO:0000256" key="2">
    <source>
        <dbReference type="SAM" id="Phobius"/>
    </source>
</evidence>
<gene>
    <name evidence="4" type="primary">LOC113501826</name>
</gene>
<keyword evidence="2" id="KW-1133">Transmembrane helix</keyword>
<feature type="compositionally biased region" description="Polar residues" evidence="1">
    <location>
        <begin position="63"/>
        <end position="73"/>
    </location>
</feature>
<organism evidence="3 4">
    <name type="scientific">Trichoplusia ni</name>
    <name type="common">Cabbage looper</name>
    <dbReference type="NCBI Taxonomy" id="7111"/>
    <lineage>
        <taxon>Eukaryota</taxon>
        <taxon>Metazoa</taxon>
        <taxon>Ecdysozoa</taxon>
        <taxon>Arthropoda</taxon>
        <taxon>Hexapoda</taxon>
        <taxon>Insecta</taxon>
        <taxon>Pterygota</taxon>
        <taxon>Neoptera</taxon>
        <taxon>Endopterygota</taxon>
        <taxon>Lepidoptera</taxon>
        <taxon>Glossata</taxon>
        <taxon>Ditrysia</taxon>
        <taxon>Noctuoidea</taxon>
        <taxon>Noctuidae</taxon>
        <taxon>Plusiinae</taxon>
        <taxon>Trichoplusia</taxon>
    </lineage>
</organism>
<feature type="compositionally biased region" description="Polar residues" evidence="1">
    <location>
        <begin position="9"/>
        <end position="19"/>
    </location>
</feature>
<evidence type="ECO:0000313" key="4">
    <source>
        <dbReference type="RefSeq" id="XP_026738909.1"/>
    </source>
</evidence>
<feature type="compositionally biased region" description="Low complexity" evidence="1">
    <location>
        <begin position="37"/>
        <end position="62"/>
    </location>
</feature>
<feature type="region of interest" description="Disordered" evidence="1">
    <location>
        <begin position="1"/>
        <end position="127"/>
    </location>
</feature>
<dbReference type="GeneID" id="113501826"/>
<dbReference type="KEGG" id="tnl:113501826"/>
<proteinExistence type="predicted"/>
<evidence type="ECO:0000313" key="3">
    <source>
        <dbReference type="Proteomes" id="UP000322000"/>
    </source>
</evidence>
<sequence>MFLPLPHMTLSSPDSSTTIIHKGPSFKHFSKLRRASPESSKSMRSSLRQLLSRSRLSGSSRSTTKTSEANASEKSSEHNRSVKGKELARPSRDSVDETGPAQTLRRLTHRRASSDSKATSVSLSDVSETAVSAQASDRAVQVRPCFCEPRVAVTNMLTRWDNLLVVLVCATVIVLVLTAPVSFFLGRNSNNNRRT</sequence>
<dbReference type="AlphaFoldDB" id="A0A7E5WE14"/>
<feature type="compositionally biased region" description="Polar residues" evidence="1">
    <location>
        <begin position="115"/>
        <end position="127"/>
    </location>
</feature>
<accession>A0A7E5WE14</accession>
<dbReference type="InParanoid" id="A0A7E5WE14"/>
<dbReference type="RefSeq" id="XP_026738909.1">
    <property type="nucleotide sequence ID" value="XM_026883108.1"/>
</dbReference>
<feature type="transmembrane region" description="Helical" evidence="2">
    <location>
        <begin position="163"/>
        <end position="185"/>
    </location>
</feature>
<keyword evidence="2" id="KW-0472">Membrane</keyword>
<keyword evidence="2" id="KW-0812">Transmembrane</keyword>
<feature type="compositionally biased region" description="Basic and acidic residues" evidence="1">
    <location>
        <begin position="74"/>
        <end position="95"/>
    </location>
</feature>
<keyword evidence="3" id="KW-1185">Reference proteome</keyword>
<evidence type="ECO:0000256" key="1">
    <source>
        <dbReference type="SAM" id="MobiDB-lite"/>
    </source>
</evidence>
<feature type="compositionally biased region" description="Basic residues" evidence="1">
    <location>
        <begin position="24"/>
        <end position="34"/>
    </location>
</feature>
<dbReference type="Proteomes" id="UP000322000">
    <property type="component" value="Chromosome 16"/>
</dbReference>
<name>A0A7E5WE14_TRINI</name>